<feature type="region of interest" description="Disordered" evidence="1">
    <location>
        <begin position="135"/>
        <end position="173"/>
    </location>
</feature>
<dbReference type="Proteomes" id="UP001209570">
    <property type="component" value="Unassembled WGS sequence"/>
</dbReference>
<evidence type="ECO:0000256" key="1">
    <source>
        <dbReference type="SAM" id="MobiDB-lite"/>
    </source>
</evidence>
<dbReference type="InterPro" id="IPR003892">
    <property type="entry name" value="CUE"/>
</dbReference>
<gene>
    <name evidence="3" type="ORF">P43SY_003936</name>
</gene>
<evidence type="ECO:0000313" key="4">
    <source>
        <dbReference type="Proteomes" id="UP001209570"/>
    </source>
</evidence>
<organism evidence="3 4">
    <name type="scientific">Pythium insidiosum</name>
    <name type="common">Pythiosis disease agent</name>
    <dbReference type="NCBI Taxonomy" id="114742"/>
    <lineage>
        <taxon>Eukaryota</taxon>
        <taxon>Sar</taxon>
        <taxon>Stramenopiles</taxon>
        <taxon>Oomycota</taxon>
        <taxon>Peronosporomycetes</taxon>
        <taxon>Pythiales</taxon>
        <taxon>Pythiaceae</taxon>
        <taxon>Pythium</taxon>
    </lineage>
</organism>
<sequence length="196" mass="22160">MELAMVTWEDHSTQVNSLLNMQHLSVMQDIYPTVAMEVLEDVLVAAEFRIDVAVAMLSELVTEHHVAESDPDTADMVIIDSYHLDDAGETQWHDVADSRPELQHWVVVQDDWEVVDGDHTDQPKETSFADIVRRNPENVPRATKQQQVRPSAHASSPRTKPSTRSSRPDAAVVDREELCVKSFGARKRRALRKARA</sequence>
<comment type="caution">
    <text evidence="3">The sequence shown here is derived from an EMBL/GenBank/DDBJ whole genome shotgun (WGS) entry which is preliminary data.</text>
</comment>
<dbReference type="GO" id="GO:0043130">
    <property type="term" value="F:ubiquitin binding"/>
    <property type="evidence" value="ECO:0007669"/>
    <property type="project" value="InterPro"/>
</dbReference>
<feature type="compositionally biased region" description="Low complexity" evidence="1">
    <location>
        <begin position="155"/>
        <end position="165"/>
    </location>
</feature>
<keyword evidence="4" id="KW-1185">Reference proteome</keyword>
<dbReference type="CDD" id="cd14279">
    <property type="entry name" value="CUE"/>
    <property type="match status" value="1"/>
</dbReference>
<protein>
    <recommendedName>
        <fullName evidence="2">CUE domain-containing protein</fullName>
    </recommendedName>
</protein>
<name>A0AAD5Q617_PYTIN</name>
<proteinExistence type="predicted"/>
<accession>A0AAD5Q617</accession>
<dbReference type="PROSITE" id="PS51140">
    <property type="entry name" value="CUE"/>
    <property type="match status" value="1"/>
</dbReference>
<dbReference type="AlphaFoldDB" id="A0AAD5Q617"/>
<feature type="domain" description="CUE" evidence="2">
    <location>
        <begin position="19"/>
        <end position="62"/>
    </location>
</feature>
<reference evidence="3" key="1">
    <citation type="submission" date="2021-12" db="EMBL/GenBank/DDBJ databases">
        <title>Prjna785345.</title>
        <authorList>
            <person name="Rujirawat T."/>
            <person name="Krajaejun T."/>
        </authorList>
    </citation>
    <scope>NUCLEOTIDE SEQUENCE</scope>
    <source>
        <strain evidence="3">Pi057C3</strain>
    </source>
</reference>
<evidence type="ECO:0000313" key="3">
    <source>
        <dbReference type="EMBL" id="KAJ0400081.1"/>
    </source>
</evidence>
<dbReference type="EMBL" id="JAKCXM010000163">
    <property type="protein sequence ID" value="KAJ0400081.1"/>
    <property type="molecule type" value="Genomic_DNA"/>
</dbReference>
<evidence type="ECO:0000259" key="2">
    <source>
        <dbReference type="PROSITE" id="PS51140"/>
    </source>
</evidence>